<protein>
    <submittedName>
        <fullName evidence="1">Acylneuraminate cytidylyltransferase family protein</fullName>
    </submittedName>
</protein>
<organism evidence="1 2">
    <name type="scientific">Dyadobacter pollutisoli</name>
    <dbReference type="NCBI Taxonomy" id="2910158"/>
    <lineage>
        <taxon>Bacteria</taxon>
        <taxon>Pseudomonadati</taxon>
        <taxon>Bacteroidota</taxon>
        <taxon>Cytophagia</taxon>
        <taxon>Cytophagales</taxon>
        <taxon>Spirosomataceae</taxon>
        <taxon>Dyadobacter</taxon>
    </lineage>
</organism>
<dbReference type="Proteomes" id="UP001164653">
    <property type="component" value="Chromosome"/>
</dbReference>
<dbReference type="InterPro" id="IPR050793">
    <property type="entry name" value="CMP-NeuNAc_synthase"/>
</dbReference>
<dbReference type="EMBL" id="CP112998">
    <property type="protein sequence ID" value="WAC10515.1"/>
    <property type="molecule type" value="Genomic_DNA"/>
</dbReference>
<dbReference type="SUPFAM" id="SSF53448">
    <property type="entry name" value="Nucleotide-diphospho-sugar transferases"/>
    <property type="match status" value="1"/>
</dbReference>
<dbReference type="RefSeq" id="WP_244822290.1">
    <property type="nucleotide sequence ID" value="NZ_CP112998.1"/>
</dbReference>
<keyword evidence="1" id="KW-0548">Nucleotidyltransferase</keyword>
<dbReference type="KEGG" id="dpf:ON006_22550"/>
<accession>A0A9E8SIR5</accession>
<dbReference type="PANTHER" id="PTHR21485:SF6">
    <property type="entry name" value="N-ACYLNEURAMINATE CYTIDYLYLTRANSFERASE-RELATED"/>
    <property type="match status" value="1"/>
</dbReference>
<keyword evidence="1" id="KW-0808">Transferase</keyword>
<reference evidence="1" key="1">
    <citation type="submission" date="2022-11" db="EMBL/GenBank/DDBJ databases">
        <title>Dyadobacter pollutisoli sp. nov., isolated from plastic dumped soil.</title>
        <authorList>
            <person name="Kim J.M."/>
            <person name="Kim K.R."/>
            <person name="Lee J.K."/>
            <person name="Hao L."/>
            <person name="Jeon C.O."/>
        </authorList>
    </citation>
    <scope>NUCLEOTIDE SEQUENCE</scope>
    <source>
        <strain evidence="1">U1</strain>
    </source>
</reference>
<dbReference type="InterPro" id="IPR029044">
    <property type="entry name" value="Nucleotide-diphossugar_trans"/>
</dbReference>
<keyword evidence="2" id="KW-1185">Reference proteome</keyword>
<dbReference type="Gene3D" id="3.90.550.10">
    <property type="entry name" value="Spore Coat Polysaccharide Biosynthesis Protein SpsA, Chain A"/>
    <property type="match status" value="1"/>
</dbReference>
<name>A0A9E8SIR5_9BACT</name>
<dbReference type="AlphaFoldDB" id="A0A9E8SIR5"/>
<dbReference type="Pfam" id="PF02348">
    <property type="entry name" value="CTP_transf_3"/>
    <property type="match status" value="1"/>
</dbReference>
<evidence type="ECO:0000313" key="1">
    <source>
        <dbReference type="EMBL" id="WAC10515.1"/>
    </source>
</evidence>
<dbReference type="InterPro" id="IPR003329">
    <property type="entry name" value="Cytidylyl_trans"/>
</dbReference>
<gene>
    <name evidence="1" type="ORF">ON006_22550</name>
</gene>
<dbReference type="CDD" id="cd02513">
    <property type="entry name" value="CMP-NeuAc_Synthase"/>
    <property type="match status" value="1"/>
</dbReference>
<dbReference type="GO" id="GO:0008781">
    <property type="term" value="F:N-acylneuraminate cytidylyltransferase activity"/>
    <property type="evidence" value="ECO:0007669"/>
    <property type="project" value="TreeGrafter"/>
</dbReference>
<proteinExistence type="predicted"/>
<evidence type="ECO:0000313" key="2">
    <source>
        <dbReference type="Proteomes" id="UP001164653"/>
    </source>
</evidence>
<sequence length="237" mass="26610">MVETPKVLGIIPARGGSKGIPHKNLKLLGGRPLIWYTIASSLASCLLDTVMVSSDDLDTLNFTGLFPEIEIPFLRPEHLANDCASTFDVVNHALDHYLKQGIYFDYICLLQPTSPFRSKNLIDQCIEHTIETDSDSLITVRRIPDQYHPYWAFNQDRQAQLSLVVPQKDIISRRQDLPAIYHRDGCIYVAKTSLVQQGLLLGGKVAAFENTNSPYINIDTQADWNAAEKLLANGEWI</sequence>
<dbReference type="PANTHER" id="PTHR21485">
    <property type="entry name" value="HAD SUPERFAMILY MEMBERS CMAS AND KDSC"/>
    <property type="match status" value="1"/>
</dbReference>